<comment type="function">
    <text evidence="7">Catalyzes the desulfonation of aliphatic sulfonates.</text>
</comment>
<evidence type="ECO:0000313" key="9">
    <source>
        <dbReference type="EMBL" id="RAR79127.1"/>
    </source>
</evidence>
<dbReference type="Pfam" id="PF00296">
    <property type="entry name" value="Bac_luciferase"/>
    <property type="match status" value="1"/>
</dbReference>
<comment type="catalytic activity">
    <reaction evidence="7">
        <text>an alkanesulfonate + FMNH2 + O2 = an aldehyde + FMN + sulfite + H2O + 2 H(+)</text>
        <dbReference type="Rhea" id="RHEA:23064"/>
        <dbReference type="ChEBI" id="CHEBI:15377"/>
        <dbReference type="ChEBI" id="CHEBI:15378"/>
        <dbReference type="ChEBI" id="CHEBI:15379"/>
        <dbReference type="ChEBI" id="CHEBI:17359"/>
        <dbReference type="ChEBI" id="CHEBI:17478"/>
        <dbReference type="ChEBI" id="CHEBI:57618"/>
        <dbReference type="ChEBI" id="CHEBI:58210"/>
        <dbReference type="ChEBI" id="CHEBI:134249"/>
        <dbReference type="EC" id="1.14.14.5"/>
    </reaction>
</comment>
<dbReference type="GO" id="GO:0046306">
    <property type="term" value="P:alkanesulfonate catabolic process"/>
    <property type="evidence" value="ECO:0007669"/>
    <property type="project" value="TreeGrafter"/>
</dbReference>
<keyword evidence="4 7" id="KW-0288">FMN</keyword>
<dbReference type="SUPFAM" id="SSF51679">
    <property type="entry name" value="Bacterial luciferase-like"/>
    <property type="match status" value="1"/>
</dbReference>
<dbReference type="EMBL" id="QLTA01000027">
    <property type="protein sequence ID" value="RAR79127.1"/>
    <property type="molecule type" value="Genomic_DNA"/>
</dbReference>
<dbReference type="NCBIfam" id="NF001939">
    <property type="entry name" value="PRK00719.1"/>
    <property type="match status" value="1"/>
</dbReference>
<evidence type="ECO:0000256" key="7">
    <source>
        <dbReference type="HAMAP-Rule" id="MF_01229"/>
    </source>
</evidence>
<evidence type="ECO:0000259" key="8">
    <source>
        <dbReference type="Pfam" id="PF00296"/>
    </source>
</evidence>
<evidence type="ECO:0000313" key="10">
    <source>
        <dbReference type="Proteomes" id="UP000248856"/>
    </source>
</evidence>
<keyword evidence="5 7" id="KW-0560">Oxidoreductase</keyword>
<feature type="domain" description="Luciferase-like" evidence="8">
    <location>
        <begin position="1"/>
        <end position="331"/>
    </location>
</feature>
<gene>
    <name evidence="7" type="primary">ssuD</name>
    <name evidence="9" type="ORF">AX018_102718</name>
</gene>
<keyword evidence="10" id="KW-1185">Reference proteome</keyword>
<dbReference type="InterPro" id="IPR011251">
    <property type="entry name" value="Luciferase-like_dom"/>
</dbReference>
<name>A0A328Z8L1_9BURK</name>
<organism evidence="9 10">
    <name type="scientific">Paracidovorax anthurii</name>
    <dbReference type="NCBI Taxonomy" id="78229"/>
    <lineage>
        <taxon>Bacteria</taxon>
        <taxon>Pseudomonadati</taxon>
        <taxon>Pseudomonadota</taxon>
        <taxon>Betaproteobacteria</taxon>
        <taxon>Burkholderiales</taxon>
        <taxon>Comamonadaceae</taxon>
        <taxon>Paracidovorax</taxon>
    </lineage>
</organism>
<evidence type="ECO:0000256" key="2">
    <source>
        <dbReference type="ARBA" id="ARBA00012113"/>
    </source>
</evidence>
<evidence type="ECO:0000256" key="3">
    <source>
        <dbReference type="ARBA" id="ARBA00022630"/>
    </source>
</evidence>
<dbReference type="NCBIfam" id="TIGR03565">
    <property type="entry name" value="alk_sulf_monoox"/>
    <property type="match status" value="1"/>
</dbReference>
<keyword evidence="3 7" id="KW-0285">Flavoprotein</keyword>
<keyword evidence="6 7" id="KW-0503">Monooxygenase</keyword>
<comment type="similarity">
    <text evidence="1 7">Belongs to the SsuD family.</text>
</comment>
<sequence>MQVFWFIPTHGDSRYLGTSEGARPVNHEYLRQVAVAADSLGYEGVLIPTGRSCEDPWVVASSLVAVTRRLKFLVAVRPGLHQPALAARMAATFDRISGGRLLINLVTGGDRVELEGDGVFLDHAQRYEQSAEFIRIWREILARSHAGEGFDYEGEHLTVKGAKLLYPPLQAPYPPVYFGGSSEAAHDLAAEQVDAYLTWGEPPAEVARKVADVRERAARHGRTVRFGIRLHVVVRETEAAAWAAAEDLISRVTDDTVVQAQAVFARMDSEGQRRMAALHVQGARRSRADLEISPNLWAGVGLVRGGAGTALVGDPQTVAARMQEYADLGIDTFVLSGYPHLEEAYRFAELVFPLLPLETRERIAGGAGPGRPLTGPFGEIVGNQYAPRAAQS</sequence>
<dbReference type="EC" id="1.14.14.5" evidence="2 7"/>
<dbReference type="AlphaFoldDB" id="A0A328Z8L1"/>
<dbReference type="InterPro" id="IPR036661">
    <property type="entry name" value="Luciferase-like_sf"/>
</dbReference>
<dbReference type="PANTHER" id="PTHR42847">
    <property type="entry name" value="ALKANESULFONATE MONOOXYGENASE"/>
    <property type="match status" value="1"/>
</dbReference>
<evidence type="ECO:0000256" key="5">
    <source>
        <dbReference type="ARBA" id="ARBA00023002"/>
    </source>
</evidence>
<evidence type="ECO:0000256" key="6">
    <source>
        <dbReference type="ARBA" id="ARBA00023033"/>
    </source>
</evidence>
<evidence type="ECO:0000256" key="1">
    <source>
        <dbReference type="ARBA" id="ARBA00007044"/>
    </source>
</evidence>
<dbReference type="OrthoDB" id="9814695at2"/>
<evidence type="ECO:0000256" key="4">
    <source>
        <dbReference type="ARBA" id="ARBA00022643"/>
    </source>
</evidence>
<dbReference type="GO" id="GO:0008726">
    <property type="term" value="F:alkanesulfonate monooxygenase activity"/>
    <property type="evidence" value="ECO:0007669"/>
    <property type="project" value="UniProtKB-UniRule"/>
</dbReference>
<reference evidence="9 10" key="1">
    <citation type="submission" date="2018-06" db="EMBL/GenBank/DDBJ databases">
        <title>Genomic Encyclopedia of Archaeal and Bacterial Type Strains, Phase II (KMG-II): from individual species to whole genera.</title>
        <authorList>
            <person name="Goeker M."/>
        </authorList>
    </citation>
    <scope>NUCLEOTIDE SEQUENCE [LARGE SCALE GENOMIC DNA]</scope>
    <source>
        <strain evidence="9 10">CFPB 3232</strain>
    </source>
</reference>
<dbReference type="CDD" id="cd01094">
    <property type="entry name" value="Alkanesulfonate_monoxygenase"/>
    <property type="match status" value="1"/>
</dbReference>
<dbReference type="RefSeq" id="WP_111878030.1">
    <property type="nucleotide sequence ID" value="NZ_QLTA01000027.1"/>
</dbReference>
<dbReference type="Proteomes" id="UP000248856">
    <property type="component" value="Unassembled WGS sequence"/>
</dbReference>
<dbReference type="Gene3D" id="3.20.20.30">
    <property type="entry name" value="Luciferase-like domain"/>
    <property type="match status" value="1"/>
</dbReference>
<dbReference type="InterPro" id="IPR019911">
    <property type="entry name" value="Alkanesulphonate_mOase_FMN-dep"/>
</dbReference>
<protein>
    <recommendedName>
        <fullName evidence="2 7">Alkanesulfonate monooxygenase</fullName>
        <ecNumber evidence="2 7">1.14.14.5</ecNumber>
    </recommendedName>
    <alternativeName>
        <fullName evidence="7">FMNH2-dependent aliphatic sulfonate monooxygenase</fullName>
    </alternativeName>
</protein>
<dbReference type="PANTHER" id="PTHR42847:SF4">
    <property type="entry name" value="ALKANESULFONATE MONOOXYGENASE-RELATED"/>
    <property type="match status" value="1"/>
</dbReference>
<dbReference type="HAMAP" id="MF_01229">
    <property type="entry name" value="Alkanesulf_monooxygen"/>
    <property type="match status" value="1"/>
</dbReference>
<proteinExistence type="inferred from homology"/>
<dbReference type="InterPro" id="IPR050172">
    <property type="entry name" value="SsuD_RutA_monooxygenase"/>
</dbReference>
<comment type="caution">
    <text evidence="9">The sequence shown here is derived from an EMBL/GenBank/DDBJ whole genome shotgun (WGS) entry which is preliminary data.</text>
</comment>
<accession>A0A328Z8L1</accession>